<organism evidence="3 4">
    <name type="scientific">Kribbella italica</name>
    <dbReference type="NCBI Taxonomy" id="1540520"/>
    <lineage>
        <taxon>Bacteria</taxon>
        <taxon>Bacillati</taxon>
        <taxon>Actinomycetota</taxon>
        <taxon>Actinomycetes</taxon>
        <taxon>Propionibacteriales</taxon>
        <taxon>Kribbellaceae</taxon>
        <taxon>Kribbella</taxon>
    </lineage>
</organism>
<dbReference type="InterPro" id="IPR048469">
    <property type="entry name" value="YchJ-like_M"/>
</dbReference>
<dbReference type="Proteomes" id="UP000549971">
    <property type="component" value="Unassembled WGS sequence"/>
</dbReference>
<keyword evidence="4" id="KW-1185">Reference proteome</keyword>
<comment type="caution">
    <text evidence="3">The sequence shown here is derived from an EMBL/GenBank/DDBJ whole genome shotgun (WGS) entry which is preliminary data.</text>
</comment>
<protein>
    <recommendedName>
        <fullName evidence="1">UPF0225 protein HDA39_004507</fullName>
    </recommendedName>
</protein>
<name>A0A7W9J911_9ACTN</name>
<dbReference type="EMBL" id="JACHMY010000001">
    <property type="protein sequence ID" value="MBB5837773.1"/>
    <property type="molecule type" value="Genomic_DNA"/>
</dbReference>
<sequence>MAKRRPAVFCPCGSSTTYESCCGMLHRGEKTAATAEQLMRSRYSAFVVGDVAYLLRTWSAKTRPPSLELDATDWTGLEILGTTAGTAFHTEGTVEFRASYTGGAQQENSYFTREHGDWVYVAPR</sequence>
<dbReference type="Gene3D" id="3.10.450.50">
    <property type="match status" value="1"/>
</dbReference>
<evidence type="ECO:0000313" key="4">
    <source>
        <dbReference type="Proteomes" id="UP000549971"/>
    </source>
</evidence>
<dbReference type="PANTHER" id="PTHR33747">
    <property type="entry name" value="UPF0225 PROTEIN SCO1677"/>
    <property type="match status" value="1"/>
</dbReference>
<reference evidence="3 4" key="1">
    <citation type="submission" date="2020-08" db="EMBL/GenBank/DDBJ databases">
        <title>Sequencing the genomes of 1000 actinobacteria strains.</title>
        <authorList>
            <person name="Klenk H.-P."/>
        </authorList>
    </citation>
    <scope>NUCLEOTIDE SEQUENCE [LARGE SCALE GENOMIC DNA]</scope>
    <source>
        <strain evidence="3 4">DSM 28967</strain>
    </source>
</reference>
<proteinExistence type="inferred from homology"/>
<dbReference type="PANTHER" id="PTHR33747:SF1">
    <property type="entry name" value="ADENYLATE CYCLASE-ASSOCIATED CAP C-TERMINAL DOMAIN-CONTAINING PROTEIN"/>
    <property type="match status" value="1"/>
</dbReference>
<feature type="domain" description="YchJ-like middle NTF2-like" evidence="2">
    <location>
        <begin position="34"/>
        <end position="122"/>
    </location>
</feature>
<gene>
    <name evidence="3" type="ORF">HDA39_004507</name>
</gene>
<dbReference type="InterPro" id="IPR023006">
    <property type="entry name" value="YchJ-like"/>
</dbReference>
<comment type="similarity">
    <text evidence="1">Belongs to the UPF0225 family.</text>
</comment>
<accession>A0A7W9J911</accession>
<evidence type="ECO:0000256" key="1">
    <source>
        <dbReference type="HAMAP-Rule" id="MF_00612"/>
    </source>
</evidence>
<evidence type="ECO:0000313" key="3">
    <source>
        <dbReference type="EMBL" id="MBB5837773.1"/>
    </source>
</evidence>
<dbReference type="Pfam" id="PF17775">
    <property type="entry name" value="YchJ_M-like"/>
    <property type="match status" value="1"/>
</dbReference>
<evidence type="ECO:0000259" key="2">
    <source>
        <dbReference type="Pfam" id="PF17775"/>
    </source>
</evidence>
<dbReference type="SUPFAM" id="SSF54427">
    <property type="entry name" value="NTF2-like"/>
    <property type="match status" value="1"/>
</dbReference>
<dbReference type="AlphaFoldDB" id="A0A7W9J911"/>
<dbReference type="HAMAP" id="MF_00612">
    <property type="entry name" value="UPF0225"/>
    <property type="match status" value="1"/>
</dbReference>
<dbReference type="InterPro" id="IPR032710">
    <property type="entry name" value="NTF2-like_dom_sf"/>
</dbReference>
<dbReference type="RefSeq" id="WP_184798046.1">
    <property type="nucleotide sequence ID" value="NZ_JACHMY010000001.1"/>
</dbReference>